<name>A0A8S5V6J1_9CAUD</name>
<proteinExistence type="predicted"/>
<organism evidence="1">
    <name type="scientific">CrAss-like virus sp. ctXt06</name>
    <dbReference type="NCBI Taxonomy" id="2825837"/>
    <lineage>
        <taxon>Viruses</taxon>
        <taxon>Duplodnaviria</taxon>
        <taxon>Heunggongvirae</taxon>
        <taxon>Uroviricota</taxon>
        <taxon>Caudoviricetes</taxon>
        <taxon>Crassvirales</taxon>
    </lineage>
</organism>
<accession>A0A8S5V6J1</accession>
<dbReference type="EMBL" id="BK016209">
    <property type="protein sequence ID" value="DAG02370.1"/>
    <property type="molecule type" value="Genomic_DNA"/>
</dbReference>
<sequence length="306" mass="35237">MKQFSKDLGNVSLAPKGKWSREQEYERLALVYNDYDNLSYVAKINVPSGIDIDNREYWQPLNVSGYADNNFINLTTENENGTITAFDSIEEAVATILPINRRAGATLSFYNLNSDRLDRQAEFELWQFNSTDLANWENKDYWNNIYYNWNVFVGWYIDADALKNHVKLPAVGQYAYVGYNLNDAFLYQCRTNGIWINTGTKVRNYISVVVSGNITIGDNGNWFSDGKDTGIPATPVVDEQLDNISLQLQQHNKILEHQTLINNQFDNKIQTNLQNINKNIDEIDKIKKELITFVPISNEFINNLFN</sequence>
<evidence type="ECO:0000313" key="1">
    <source>
        <dbReference type="EMBL" id="DAG02370.1"/>
    </source>
</evidence>
<protein>
    <submittedName>
        <fullName evidence="1">Uncharacterized protein</fullName>
    </submittedName>
</protein>
<reference evidence="1" key="1">
    <citation type="journal article" date="2021" name="Proc. Natl. Acad. Sci. U.S.A.">
        <title>A Catalog of Tens of Thousands of Viruses from Human Metagenomes Reveals Hidden Associations with Chronic Diseases.</title>
        <authorList>
            <person name="Tisza M.J."/>
            <person name="Buck C.B."/>
        </authorList>
    </citation>
    <scope>NUCLEOTIDE SEQUENCE</scope>
    <source>
        <strain evidence="1">CtXt06</strain>
    </source>
</reference>